<evidence type="ECO:0000313" key="4">
    <source>
        <dbReference type="Proteomes" id="UP000198520"/>
    </source>
</evidence>
<accession>A0A1I2F4V6</accession>
<dbReference type="AlphaFoldDB" id="A0A1I2F4V6"/>
<evidence type="ECO:0000313" key="3">
    <source>
        <dbReference type="EMBL" id="SFF00019.1"/>
    </source>
</evidence>
<dbReference type="PROSITE" id="PS51318">
    <property type="entry name" value="TAT"/>
    <property type="match status" value="1"/>
</dbReference>
<proteinExistence type="predicted"/>
<dbReference type="Proteomes" id="UP000198520">
    <property type="component" value="Unassembled WGS sequence"/>
</dbReference>
<evidence type="ECO:0000256" key="2">
    <source>
        <dbReference type="SAM" id="Phobius"/>
    </source>
</evidence>
<name>A0A1I2F4V6_9MICO</name>
<feature type="region of interest" description="Disordered" evidence="1">
    <location>
        <begin position="161"/>
        <end position="189"/>
    </location>
</feature>
<keyword evidence="2" id="KW-1133">Transmembrane helix</keyword>
<dbReference type="InterPro" id="IPR019051">
    <property type="entry name" value="Trp_biosyn_TM_oprn/chp"/>
</dbReference>
<keyword evidence="2" id="KW-0472">Membrane</keyword>
<feature type="transmembrane region" description="Helical" evidence="2">
    <location>
        <begin position="75"/>
        <end position="96"/>
    </location>
</feature>
<feature type="transmembrane region" description="Helical" evidence="2">
    <location>
        <begin position="124"/>
        <end position="147"/>
    </location>
</feature>
<dbReference type="STRING" id="285351.SAMN04488035_1112"/>
<dbReference type="RefSeq" id="WP_093375993.1">
    <property type="nucleotide sequence ID" value="NZ_BNAN01000002.1"/>
</dbReference>
<feature type="transmembrane region" description="Helical" evidence="2">
    <location>
        <begin position="47"/>
        <end position="68"/>
    </location>
</feature>
<gene>
    <name evidence="3" type="ORF">SAMN04488035_1112</name>
</gene>
<dbReference type="InterPro" id="IPR006311">
    <property type="entry name" value="TAT_signal"/>
</dbReference>
<protein>
    <submittedName>
        <fullName evidence="3">Trp region conserved hypothetical membrane protein</fullName>
    </submittedName>
</protein>
<sequence>MTRRRTVVTALVLGGLVLAVAAGTWVEATAQAGLGGPQELAVSGNDAAPGVAAAALALLAAAVAAGLVGRVGRWVVVAVLAIASGVVAAASVGVLLDPAAPAGSAAAAATGVATLGGTPQTSELVVVALVLGAAGIALAGLVALAGGGWAGDRRHERSAAVPAAGADAAGADDDPAALWDSLTRGDDAT</sequence>
<keyword evidence="4" id="KW-1185">Reference proteome</keyword>
<reference evidence="4" key="1">
    <citation type="submission" date="2016-10" db="EMBL/GenBank/DDBJ databases">
        <authorList>
            <person name="Varghese N."/>
            <person name="Submissions S."/>
        </authorList>
    </citation>
    <scope>NUCLEOTIDE SEQUENCE [LARGE SCALE GENOMIC DNA]</scope>
    <source>
        <strain evidence="4">DSM 19083</strain>
    </source>
</reference>
<keyword evidence="2" id="KW-0812">Transmembrane</keyword>
<dbReference type="Pfam" id="PF09534">
    <property type="entry name" value="Trp_oprn_chp"/>
    <property type="match status" value="1"/>
</dbReference>
<evidence type="ECO:0000256" key="1">
    <source>
        <dbReference type="SAM" id="MobiDB-lite"/>
    </source>
</evidence>
<dbReference type="EMBL" id="FONZ01000002">
    <property type="protein sequence ID" value="SFF00019.1"/>
    <property type="molecule type" value="Genomic_DNA"/>
</dbReference>
<organism evidence="3 4">
    <name type="scientific">Flavimobilis marinus</name>
    <dbReference type="NCBI Taxonomy" id="285351"/>
    <lineage>
        <taxon>Bacteria</taxon>
        <taxon>Bacillati</taxon>
        <taxon>Actinomycetota</taxon>
        <taxon>Actinomycetes</taxon>
        <taxon>Micrococcales</taxon>
        <taxon>Jonesiaceae</taxon>
        <taxon>Flavimobilis</taxon>
    </lineage>
</organism>